<keyword evidence="1" id="KW-0238">DNA-binding</keyword>
<evidence type="ECO:0000313" key="3">
    <source>
        <dbReference type="EMBL" id="GAG53969.1"/>
    </source>
</evidence>
<accession>X0YDM9</accession>
<dbReference type="GO" id="GO:0015074">
    <property type="term" value="P:DNA integration"/>
    <property type="evidence" value="ECO:0007669"/>
    <property type="project" value="InterPro"/>
</dbReference>
<dbReference type="EMBL" id="BART01005775">
    <property type="protein sequence ID" value="GAG53969.1"/>
    <property type="molecule type" value="Genomic_DNA"/>
</dbReference>
<evidence type="ECO:0000256" key="1">
    <source>
        <dbReference type="ARBA" id="ARBA00023125"/>
    </source>
</evidence>
<organism evidence="3">
    <name type="scientific">marine sediment metagenome</name>
    <dbReference type="NCBI Taxonomy" id="412755"/>
    <lineage>
        <taxon>unclassified sequences</taxon>
        <taxon>metagenomes</taxon>
        <taxon>ecological metagenomes</taxon>
    </lineage>
</organism>
<dbReference type="GO" id="GO:0003677">
    <property type="term" value="F:DNA binding"/>
    <property type="evidence" value="ECO:0007669"/>
    <property type="project" value="UniProtKB-KW"/>
</dbReference>
<evidence type="ECO:0000259" key="2">
    <source>
        <dbReference type="PROSITE" id="PS51900"/>
    </source>
</evidence>
<gene>
    <name evidence="3" type="ORF">S01H4_13088</name>
</gene>
<dbReference type="Pfam" id="PF02899">
    <property type="entry name" value="Phage_int_SAM_1"/>
    <property type="match status" value="1"/>
</dbReference>
<dbReference type="InterPro" id="IPR044068">
    <property type="entry name" value="CB"/>
</dbReference>
<dbReference type="Gene3D" id="1.10.150.130">
    <property type="match status" value="1"/>
</dbReference>
<name>X0YDM9_9ZZZZ</name>
<comment type="caution">
    <text evidence="3">The sequence shown here is derived from an EMBL/GenBank/DDBJ whole genome shotgun (WGS) entry which is preliminary data.</text>
</comment>
<sequence length="109" mass="12785">MSDKLSKFLDFLKYEKNASPHTISGYRLDLLQFKNYLKNKNMNWEQADNIVIRGFLAILYEKKVKKSTSGRKLAAIRSFYQFCVQRKWMADNPAKIVSTPKQEKTVPSF</sequence>
<reference evidence="3" key="1">
    <citation type="journal article" date="2014" name="Front. Microbiol.">
        <title>High frequency of phylogenetically diverse reductive dehalogenase-homologous genes in deep subseafloor sedimentary metagenomes.</title>
        <authorList>
            <person name="Kawai M."/>
            <person name="Futagami T."/>
            <person name="Toyoda A."/>
            <person name="Takaki Y."/>
            <person name="Nishi S."/>
            <person name="Hori S."/>
            <person name="Arai W."/>
            <person name="Tsubouchi T."/>
            <person name="Morono Y."/>
            <person name="Uchiyama I."/>
            <person name="Ito T."/>
            <person name="Fujiyama A."/>
            <person name="Inagaki F."/>
            <person name="Takami H."/>
        </authorList>
    </citation>
    <scope>NUCLEOTIDE SEQUENCE</scope>
    <source>
        <strain evidence="3">Expedition CK06-06</strain>
    </source>
</reference>
<dbReference type="InterPro" id="IPR004107">
    <property type="entry name" value="Integrase_SAM-like_N"/>
</dbReference>
<proteinExistence type="predicted"/>
<protein>
    <recommendedName>
        <fullName evidence="2">Core-binding (CB) domain-containing protein</fullName>
    </recommendedName>
</protein>
<dbReference type="InterPro" id="IPR010998">
    <property type="entry name" value="Integrase_recombinase_N"/>
</dbReference>
<feature type="domain" description="Core-binding (CB)" evidence="2">
    <location>
        <begin position="1"/>
        <end position="84"/>
    </location>
</feature>
<dbReference type="SUPFAM" id="SSF47823">
    <property type="entry name" value="lambda integrase-like, N-terminal domain"/>
    <property type="match status" value="1"/>
</dbReference>
<dbReference type="AlphaFoldDB" id="X0YDM9"/>
<dbReference type="PROSITE" id="PS51900">
    <property type="entry name" value="CB"/>
    <property type="match status" value="1"/>
</dbReference>